<dbReference type="Proteomes" id="UP000709466">
    <property type="component" value="Unassembled WGS sequence"/>
</dbReference>
<dbReference type="HAMAP" id="MF_02019">
    <property type="entry name" value="MurF"/>
    <property type="match status" value="1"/>
</dbReference>
<evidence type="ECO:0000256" key="1">
    <source>
        <dbReference type="ARBA" id="ARBA00022490"/>
    </source>
</evidence>
<evidence type="ECO:0000259" key="14">
    <source>
        <dbReference type="Pfam" id="PF08245"/>
    </source>
</evidence>
<evidence type="ECO:0000259" key="12">
    <source>
        <dbReference type="Pfam" id="PF01225"/>
    </source>
</evidence>
<dbReference type="InterPro" id="IPR000713">
    <property type="entry name" value="Mur_ligase_N"/>
</dbReference>
<keyword evidence="5 10" id="KW-0067">ATP-binding</keyword>
<dbReference type="InterPro" id="IPR005863">
    <property type="entry name" value="UDP-N-AcMur_synth"/>
</dbReference>
<comment type="subcellular location">
    <subcellularLocation>
        <location evidence="10 11">Cytoplasm</location>
    </subcellularLocation>
</comment>
<comment type="pathway">
    <text evidence="10 11">Cell wall biogenesis; peptidoglycan biosynthesis.</text>
</comment>
<evidence type="ECO:0000256" key="6">
    <source>
        <dbReference type="ARBA" id="ARBA00022960"/>
    </source>
</evidence>
<reference evidence="15 16" key="1">
    <citation type="submission" date="2020-03" db="EMBL/GenBank/DDBJ databases">
        <title>Bacterial isolates of synthetic phycosphere.</title>
        <authorList>
            <person name="Fu H."/>
            <person name="Moran M.A."/>
        </authorList>
    </citation>
    <scope>NUCLEOTIDE SEQUENCE [LARGE SCALE GENOMIC DNA]</scope>
    <source>
        <strain evidence="15 16">HF1</strain>
    </source>
</reference>
<evidence type="ECO:0000256" key="10">
    <source>
        <dbReference type="HAMAP-Rule" id="MF_02019"/>
    </source>
</evidence>
<comment type="function">
    <text evidence="10 11">Involved in cell wall formation. Catalyzes the final step in the synthesis of UDP-N-acetylmuramoyl-pentapeptide, the precursor of murein.</text>
</comment>
<name>A0ABX0W0P7_9RHOB</name>
<dbReference type="InterPro" id="IPR036565">
    <property type="entry name" value="Mur-like_cat_sf"/>
</dbReference>
<dbReference type="SUPFAM" id="SSF63418">
    <property type="entry name" value="MurE/MurF N-terminal domain"/>
    <property type="match status" value="1"/>
</dbReference>
<gene>
    <name evidence="10 15" type="primary">murF</name>
    <name evidence="15" type="ORF">HCZ30_11180</name>
</gene>
<keyword evidence="9 10" id="KW-0961">Cell wall biogenesis/degradation</keyword>
<keyword evidence="3 10" id="KW-0132">Cell division</keyword>
<evidence type="ECO:0000256" key="9">
    <source>
        <dbReference type="ARBA" id="ARBA00023316"/>
    </source>
</evidence>
<evidence type="ECO:0000256" key="8">
    <source>
        <dbReference type="ARBA" id="ARBA00023306"/>
    </source>
</evidence>
<dbReference type="Pfam" id="PF02875">
    <property type="entry name" value="Mur_ligase_C"/>
    <property type="match status" value="1"/>
</dbReference>
<evidence type="ECO:0000256" key="7">
    <source>
        <dbReference type="ARBA" id="ARBA00022984"/>
    </source>
</evidence>
<evidence type="ECO:0000313" key="16">
    <source>
        <dbReference type="Proteomes" id="UP000709466"/>
    </source>
</evidence>
<evidence type="ECO:0000259" key="13">
    <source>
        <dbReference type="Pfam" id="PF02875"/>
    </source>
</evidence>
<evidence type="ECO:0000313" key="15">
    <source>
        <dbReference type="EMBL" id="NIY72992.1"/>
    </source>
</evidence>
<dbReference type="InterPro" id="IPR004101">
    <property type="entry name" value="Mur_ligase_C"/>
</dbReference>
<feature type="domain" description="Mur ligase central" evidence="14">
    <location>
        <begin position="108"/>
        <end position="296"/>
    </location>
</feature>
<comment type="caution">
    <text evidence="15">The sequence shown here is derived from an EMBL/GenBank/DDBJ whole genome shotgun (WGS) entry which is preliminary data.</text>
</comment>
<dbReference type="PANTHER" id="PTHR43024">
    <property type="entry name" value="UDP-N-ACETYLMURAMOYL-TRIPEPTIDE--D-ALANYL-D-ALANINE LIGASE"/>
    <property type="match status" value="1"/>
</dbReference>
<dbReference type="InterPro" id="IPR051046">
    <property type="entry name" value="MurCDEF_CellWall_CoF430Synth"/>
</dbReference>
<sequence length="482" mass="51372">MTDVLWTADDAAKATGGTSTANWQATGVSIDTRTLQPGDLFVALKAARDGHEFVAQALEKGAAAALVTHRPEGVAEDAPLLIVGDVLSGLEDLGRAARARTKARVVAVTGSVGKTSTKEMLRTALAPQGKTHAAEASYNNHWGVPLTLARMPADTRYAVIEIGMSNPGEIEPLARMARPHVAMVTTVAAVHLEAFENVEGIAVEKASIVKGLEPKGVAVLNGDLDTSHILIDAAKEQRAKVVTFGQNAGNHHRMQDVRIREGHTVGCARAWRTPILIKVGTEGRHFAVNALGVVAAMSALGADRVRGLMDLAEWAPPAGRGMIEQIHLDTARSGEYFDLLDDAFNANPTSLSASLEVLASRQPRDGCGRKVRGRRVAILGDMLELGNDEAAMHARMADDPSMADVDVVHCAGPLMRHLFEALPEDQRGHYAKTAKDMLQDVSRLVDTGDVVLVKGSKGSKISLVVDALRKLGQRRTTTDHEG</sequence>
<proteinExistence type="inferred from homology"/>
<dbReference type="InterPro" id="IPR036615">
    <property type="entry name" value="Mur_ligase_C_dom_sf"/>
</dbReference>
<evidence type="ECO:0000256" key="2">
    <source>
        <dbReference type="ARBA" id="ARBA00022598"/>
    </source>
</evidence>
<evidence type="ECO:0000256" key="4">
    <source>
        <dbReference type="ARBA" id="ARBA00022741"/>
    </source>
</evidence>
<accession>A0ABX0W0P7</accession>
<keyword evidence="4 10" id="KW-0547">Nucleotide-binding</keyword>
<keyword evidence="6 10" id="KW-0133">Cell shape</keyword>
<dbReference type="Pfam" id="PF01225">
    <property type="entry name" value="Mur_ligase"/>
    <property type="match status" value="1"/>
</dbReference>
<dbReference type="SUPFAM" id="SSF53623">
    <property type="entry name" value="MurD-like peptide ligases, catalytic domain"/>
    <property type="match status" value="1"/>
</dbReference>
<dbReference type="InterPro" id="IPR035911">
    <property type="entry name" value="MurE/MurF_N"/>
</dbReference>
<dbReference type="RefSeq" id="WP_167638383.1">
    <property type="nucleotide sequence ID" value="NZ_JAATOP010000007.1"/>
</dbReference>
<keyword evidence="7 10" id="KW-0573">Peptidoglycan synthesis</keyword>
<dbReference type="Gene3D" id="3.40.1190.10">
    <property type="entry name" value="Mur-like, catalytic domain"/>
    <property type="match status" value="1"/>
</dbReference>
<dbReference type="GO" id="GO:0016874">
    <property type="term" value="F:ligase activity"/>
    <property type="evidence" value="ECO:0007669"/>
    <property type="project" value="UniProtKB-KW"/>
</dbReference>
<dbReference type="EC" id="6.3.2.10" evidence="10 11"/>
<keyword evidence="8 10" id="KW-0131">Cell cycle</keyword>
<dbReference type="Gene3D" id="3.90.190.20">
    <property type="entry name" value="Mur ligase, C-terminal domain"/>
    <property type="match status" value="1"/>
</dbReference>
<protein>
    <recommendedName>
        <fullName evidence="10 11">UDP-N-acetylmuramoyl-tripeptide--D-alanyl-D-alanine ligase</fullName>
        <ecNumber evidence="10 11">6.3.2.10</ecNumber>
    </recommendedName>
    <alternativeName>
        <fullName evidence="10">D-alanyl-D-alanine-adding enzyme</fullName>
    </alternativeName>
</protein>
<evidence type="ECO:0000256" key="3">
    <source>
        <dbReference type="ARBA" id="ARBA00022618"/>
    </source>
</evidence>
<evidence type="ECO:0000256" key="5">
    <source>
        <dbReference type="ARBA" id="ARBA00022840"/>
    </source>
</evidence>
<feature type="binding site" evidence="10">
    <location>
        <begin position="110"/>
        <end position="116"/>
    </location>
    <ligand>
        <name>ATP</name>
        <dbReference type="ChEBI" id="CHEBI:30616"/>
    </ligand>
</feature>
<organism evidence="15 16">
    <name type="scientific">Marivivens donghaensis</name>
    <dbReference type="NCBI Taxonomy" id="1699413"/>
    <lineage>
        <taxon>Bacteria</taxon>
        <taxon>Pseudomonadati</taxon>
        <taxon>Pseudomonadota</taxon>
        <taxon>Alphaproteobacteria</taxon>
        <taxon>Rhodobacterales</taxon>
        <taxon>Paracoccaceae</taxon>
        <taxon>Marivivens group</taxon>
        <taxon>Marivivens</taxon>
    </lineage>
</organism>
<dbReference type="InterPro" id="IPR013221">
    <property type="entry name" value="Mur_ligase_cen"/>
</dbReference>
<feature type="domain" description="Mur ligase C-terminal" evidence="13">
    <location>
        <begin position="337"/>
        <end position="456"/>
    </location>
</feature>
<dbReference type="EMBL" id="JAATOP010000007">
    <property type="protein sequence ID" value="NIY72992.1"/>
    <property type="molecule type" value="Genomic_DNA"/>
</dbReference>
<comment type="catalytic activity">
    <reaction evidence="10 11">
        <text>D-alanyl-D-alanine + UDP-N-acetyl-alpha-D-muramoyl-L-alanyl-gamma-D-glutamyl-meso-2,6-diaminopimelate + ATP = UDP-N-acetyl-alpha-D-muramoyl-L-alanyl-gamma-D-glutamyl-meso-2,6-diaminopimeloyl-D-alanyl-D-alanine + ADP + phosphate + H(+)</text>
        <dbReference type="Rhea" id="RHEA:28374"/>
        <dbReference type="ChEBI" id="CHEBI:15378"/>
        <dbReference type="ChEBI" id="CHEBI:30616"/>
        <dbReference type="ChEBI" id="CHEBI:43474"/>
        <dbReference type="ChEBI" id="CHEBI:57822"/>
        <dbReference type="ChEBI" id="CHEBI:61386"/>
        <dbReference type="ChEBI" id="CHEBI:83905"/>
        <dbReference type="ChEBI" id="CHEBI:456216"/>
        <dbReference type="EC" id="6.3.2.10"/>
    </reaction>
</comment>
<dbReference type="Pfam" id="PF08245">
    <property type="entry name" value="Mur_ligase_M"/>
    <property type="match status" value="1"/>
</dbReference>
<keyword evidence="1 10" id="KW-0963">Cytoplasm</keyword>
<dbReference type="PANTHER" id="PTHR43024:SF1">
    <property type="entry name" value="UDP-N-ACETYLMURAMOYL-TRIPEPTIDE--D-ALANYL-D-ALANINE LIGASE"/>
    <property type="match status" value="1"/>
</dbReference>
<feature type="domain" description="Mur ligase N-terminal catalytic" evidence="12">
    <location>
        <begin position="26"/>
        <end position="74"/>
    </location>
</feature>
<dbReference type="NCBIfam" id="TIGR01143">
    <property type="entry name" value="murF"/>
    <property type="match status" value="1"/>
</dbReference>
<dbReference type="Gene3D" id="3.40.1390.10">
    <property type="entry name" value="MurE/MurF, N-terminal domain"/>
    <property type="match status" value="1"/>
</dbReference>
<evidence type="ECO:0000256" key="11">
    <source>
        <dbReference type="RuleBase" id="RU004136"/>
    </source>
</evidence>
<comment type="similarity">
    <text evidence="10">Belongs to the MurCDEF family. MurF subfamily.</text>
</comment>
<keyword evidence="16" id="KW-1185">Reference proteome</keyword>
<keyword evidence="2 10" id="KW-0436">Ligase</keyword>
<dbReference type="SUPFAM" id="SSF53244">
    <property type="entry name" value="MurD-like peptide ligases, peptide-binding domain"/>
    <property type="match status" value="1"/>
</dbReference>